<keyword evidence="2" id="KW-0067">ATP-binding</keyword>
<keyword evidence="4" id="KW-0418">Kinase</keyword>
<feature type="non-terminal residue" evidence="4">
    <location>
        <position position="1"/>
    </location>
</feature>
<dbReference type="EMBL" id="MU004196">
    <property type="protein sequence ID" value="KAF2491216.1"/>
    <property type="molecule type" value="Genomic_DNA"/>
</dbReference>
<dbReference type="PROSITE" id="PS50011">
    <property type="entry name" value="PROTEIN_KINASE_DOM"/>
    <property type="match status" value="1"/>
</dbReference>
<evidence type="ECO:0000313" key="4">
    <source>
        <dbReference type="EMBL" id="KAF2491216.1"/>
    </source>
</evidence>
<gene>
    <name evidence="4" type="ORF">BU16DRAFT_469865</name>
</gene>
<dbReference type="OrthoDB" id="193931at2759"/>
<keyword evidence="5" id="KW-1185">Reference proteome</keyword>
<dbReference type="AlphaFoldDB" id="A0A6A6QGR0"/>
<protein>
    <submittedName>
        <fullName evidence="4">Kinase-like protein</fullName>
    </submittedName>
</protein>
<name>A0A6A6QGR0_9PEZI</name>
<dbReference type="SMART" id="SM00220">
    <property type="entry name" value="S_TKc"/>
    <property type="match status" value="1"/>
</dbReference>
<reference evidence="4" key="1">
    <citation type="journal article" date="2020" name="Stud. Mycol.">
        <title>101 Dothideomycetes genomes: a test case for predicting lifestyles and emergence of pathogens.</title>
        <authorList>
            <person name="Haridas S."/>
            <person name="Albert R."/>
            <person name="Binder M."/>
            <person name="Bloem J."/>
            <person name="Labutti K."/>
            <person name="Salamov A."/>
            <person name="Andreopoulos B."/>
            <person name="Baker S."/>
            <person name="Barry K."/>
            <person name="Bills G."/>
            <person name="Bluhm B."/>
            <person name="Cannon C."/>
            <person name="Castanera R."/>
            <person name="Culley D."/>
            <person name="Daum C."/>
            <person name="Ezra D."/>
            <person name="Gonzalez J."/>
            <person name="Henrissat B."/>
            <person name="Kuo A."/>
            <person name="Liang C."/>
            <person name="Lipzen A."/>
            <person name="Lutzoni F."/>
            <person name="Magnuson J."/>
            <person name="Mondo S."/>
            <person name="Nolan M."/>
            <person name="Ohm R."/>
            <person name="Pangilinan J."/>
            <person name="Park H.-J."/>
            <person name="Ramirez L."/>
            <person name="Alfaro M."/>
            <person name="Sun H."/>
            <person name="Tritt A."/>
            <person name="Yoshinaga Y."/>
            <person name="Zwiers L.-H."/>
            <person name="Turgeon B."/>
            <person name="Goodwin S."/>
            <person name="Spatafora J."/>
            <person name="Crous P."/>
            <person name="Grigoriev I."/>
        </authorList>
    </citation>
    <scope>NUCLEOTIDE SEQUENCE</scope>
    <source>
        <strain evidence="4">CBS 269.34</strain>
    </source>
</reference>
<dbReference type="PANTHER" id="PTHR24346">
    <property type="entry name" value="MAP/MICROTUBULE AFFINITY-REGULATING KINASE"/>
    <property type="match status" value="1"/>
</dbReference>
<dbReference type="InterPro" id="IPR011009">
    <property type="entry name" value="Kinase-like_dom_sf"/>
</dbReference>
<sequence>RTTRFGEYELGQTISEEEGVKVKMAFHSQTGMRYVIRRYHRRFREFPRSERVKIIREVDIQRDLGHPNVQRFHELVETEMHIGLVLEYPSGGELFEYVLNHRYLRDKPARRLFAQLISAVGYLHLKGVVHRNLKLETVQLDRYLNIIVTCFDLAKTFDPTNTTRLQEVSEYSLPVRDLKDIDNNARFGGDLMRTSYTSCGSPCYAAPELVVSDRLYTGRKADIWSCGVILVGPRRINLYAMLAGHLPFDDDPANPDGDNINLLYKYIVSTPVTFPEYVTPHARDLLRRILVPDPSKRSDMYEIARHSWLSEYAHVVSHITDKNTPKGIIGTTIPSRAGKKMPGMYRSVPSQGIYANRYT</sequence>
<dbReference type="Pfam" id="PF00069">
    <property type="entry name" value="Pkinase"/>
    <property type="match status" value="1"/>
</dbReference>
<feature type="domain" description="Protein kinase" evidence="3">
    <location>
        <begin position="8"/>
        <end position="309"/>
    </location>
</feature>
<evidence type="ECO:0000256" key="1">
    <source>
        <dbReference type="ARBA" id="ARBA00022741"/>
    </source>
</evidence>
<dbReference type="Gene3D" id="1.10.510.10">
    <property type="entry name" value="Transferase(Phosphotransferase) domain 1"/>
    <property type="match status" value="1"/>
</dbReference>
<organism evidence="4 5">
    <name type="scientific">Lophium mytilinum</name>
    <dbReference type="NCBI Taxonomy" id="390894"/>
    <lineage>
        <taxon>Eukaryota</taxon>
        <taxon>Fungi</taxon>
        <taxon>Dikarya</taxon>
        <taxon>Ascomycota</taxon>
        <taxon>Pezizomycotina</taxon>
        <taxon>Dothideomycetes</taxon>
        <taxon>Pleosporomycetidae</taxon>
        <taxon>Mytilinidiales</taxon>
        <taxon>Mytilinidiaceae</taxon>
        <taxon>Lophium</taxon>
    </lineage>
</organism>
<keyword evidence="1" id="KW-0547">Nucleotide-binding</keyword>
<evidence type="ECO:0000256" key="2">
    <source>
        <dbReference type="ARBA" id="ARBA00022840"/>
    </source>
</evidence>
<dbReference type="GO" id="GO:0005737">
    <property type="term" value="C:cytoplasm"/>
    <property type="evidence" value="ECO:0007669"/>
    <property type="project" value="TreeGrafter"/>
</dbReference>
<dbReference type="SUPFAM" id="SSF56112">
    <property type="entry name" value="Protein kinase-like (PK-like)"/>
    <property type="match status" value="1"/>
</dbReference>
<dbReference type="InterPro" id="IPR000719">
    <property type="entry name" value="Prot_kinase_dom"/>
</dbReference>
<dbReference type="GO" id="GO:0035556">
    <property type="term" value="P:intracellular signal transduction"/>
    <property type="evidence" value="ECO:0007669"/>
    <property type="project" value="TreeGrafter"/>
</dbReference>
<evidence type="ECO:0000313" key="5">
    <source>
        <dbReference type="Proteomes" id="UP000799750"/>
    </source>
</evidence>
<dbReference type="PANTHER" id="PTHR24346:SF110">
    <property type="entry name" value="NON-SPECIFIC SERINE_THREONINE PROTEIN KINASE"/>
    <property type="match status" value="1"/>
</dbReference>
<evidence type="ECO:0000259" key="3">
    <source>
        <dbReference type="PROSITE" id="PS50011"/>
    </source>
</evidence>
<dbReference type="GO" id="GO:0005524">
    <property type="term" value="F:ATP binding"/>
    <property type="evidence" value="ECO:0007669"/>
    <property type="project" value="UniProtKB-KW"/>
</dbReference>
<dbReference type="GO" id="GO:0004674">
    <property type="term" value="F:protein serine/threonine kinase activity"/>
    <property type="evidence" value="ECO:0007669"/>
    <property type="project" value="TreeGrafter"/>
</dbReference>
<accession>A0A6A6QGR0</accession>
<proteinExistence type="predicted"/>
<dbReference type="Proteomes" id="UP000799750">
    <property type="component" value="Unassembled WGS sequence"/>
</dbReference>
<keyword evidence="4" id="KW-0808">Transferase</keyword>